<feature type="compositionally biased region" description="Polar residues" evidence="1">
    <location>
        <begin position="27"/>
        <end position="38"/>
    </location>
</feature>
<protein>
    <submittedName>
        <fullName evidence="2">Uncharacterized protein</fullName>
    </submittedName>
</protein>
<feature type="compositionally biased region" description="Basic and acidic residues" evidence="1">
    <location>
        <begin position="40"/>
        <end position="55"/>
    </location>
</feature>
<evidence type="ECO:0000256" key="1">
    <source>
        <dbReference type="SAM" id="MobiDB-lite"/>
    </source>
</evidence>
<feature type="compositionally biased region" description="Basic and acidic residues" evidence="1">
    <location>
        <begin position="12"/>
        <end position="25"/>
    </location>
</feature>
<gene>
    <name evidence="2" type="ORF">HL667_02685</name>
</gene>
<evidence type="ECO:0000313" key="3">
    <source>
        <dbReference type="Proteomes" id="UP000886476"/>
    </source>
</evidence>
<dbReference type="EMBL" id="JABFDN010000001">
    <property type="protein sequence ID" value="NPU63898.1"/>
    <property type="molecule type" value="Genomic_DNA"/>
</dbReference>
<organism evidence="2 3">
    <name type="scientific">Bradyrhizobium aeschynomenes</name>
    <dbReference type="NCBI Taxonomy" id="2734909"/>
    <lineage>
        <taxon>Bacteria</taxon>
        <taxon>Pseudomonadati</taxon>
        <taxon>Pseudomonadota</taxon>
        <taxon>Alphaproteobacteria</taxon>
        <taxon>Hyphomicrobiales</taxon>
        <taxon>Nitrobacteraceae</taxon>
        <taxon>Bradyrhizobium</taxon>
    </lineage>
</organism>
<keyword evidence="3" id="KW-1185">Reference proteome</keyword>
<name>A0ABX2C817_9BRAD</name>
<accession>A0ABX2C817</accession>
<comment type="caution">
    <text evidence="2">The sequence shown here is derived from an EMBL/GenBank/DDBJ whole genome shotgun (WGS) entry which is preliminary data.</text>
</comment>
<proteinExistence type="predicted"/>
<reference evidence="2" key="1">
    <citation type="submission" date="2020-05" db="EMBL/GenBank/DDBJ databases">
        <title>Nod-independent and nitrogen-fixing Bradyrhizobium aeschynomene sp. nov. isolated from nodules of Aeschynomene indica.</title>
        <authorList>
            <person name="Zhang Z."/>
        </authorList>
    </citation>
    <scope>NUCLEOTIDE SEQUENCE</scope>
    <source>
        <strain evidence="2">83012</strain>
    </source>
</reference>
<feature type="region of interest" description="Disordered" evidence="1">
    <location>
        <begin position="1"/>
        <end position="55"/>
    </location>
</feature>
<evidence type="ECO:0000313" key="2">
    <source>
        <dbReference type="EMBL" id="NPU63898.1"/>
    </source>
</evidence>
<sequence>MDQTSQGIVKTGRGEEQPADKDRAQLAHQTTSPNSPSREATGRPEEKDRKAPGSR</sequence>
<dbReference type="RefSeq" id="WP_172108735.1">
    <property type="nucleotide sequence ID" value="NZ_JABFDM010000006.1"/>
</dbReference>
<dbReference type="Proteomes" id="UP000886476">
    <property type="component" value="Unassembled WGS sequence"/>
</dbReference>